<organism evidence="1 2">
    <name type="scientific">Podospora appendiculata</name>
    <dbReference type="NCBI Taxonomy" id="314037"/>
    <lineage>
        <taxon>Eukaryota</taxon>
        <taxon>Fungi</taxon>
        <taxon>Dikarya</taxon>
        <taxon>Ascomycota</taxon>
        <taxon>Pezizomycotina</taxon>
        <taxon>Sordariomycetes</taxon>
        <taxon>Sordariomycetidae</taxon>
        <taxon>Sordariales</taxon>
        <taxon>Podosporaceae</taxon>
        <taxon>Podospora</taxon>
    </lineage>
</organism>
<keyword evidence="2" id="KW-1185">Reference proteome</keyword>
<proteinExistence type="predicted"/>
<name>A0AAE1CFW1_9PEZI</name>
<protein>
    <submittedName>
        <fullName evidence="1">Uncharacterized protein</fullName>
    </submittedName>
</protein>
<dbReference type="InterPro" id="IPR011990">
    <property type="entry name" value="TPR-like_helical_dom_sf"/>
</dbReference>
<dbReference type="SUPFAM" id="SSF48452">
    <property type="entry name" value="TPR-like"/>
    <property type="match status" value="1"/>
</dbReference>
<dbReference type="AlphaFoldDB" id="A0AAE1CFW1"/>
<evidence type="ECO:0000313" key="1">
    <source>
        <dbReference type="EMBL" id="KAK3692890.1"/>
    </source>
</evidence>
<dbReference type="Proteomes" id="UP001270362">
    <property type="component" value="Unassembled WGS sequence"/>
</dbReference>
<accession>A0AAE1CFW1</accession>
<sequence>MRAGSESLIFSEGDVPPIDFWAQRVPYIGPEDLTAEACFHAARQYCALATPVGSTWKQMLQRDHDIDPYTLHYTAIMLLGGGDQPGETWRLGLHMLGTASDLDYAPSTLTFMRLMTKAVEDKSSRMRETKMYRSAESRFNGLVKATKHPDAITLQGLRLRRQGDDNAALVHFNKAVEVGAKSGNNDSDTTKERPPRWNWEATCHLERGRILLQQGNQEAAEAAFRIAALELDVADGHLELGKILPGDSQEREHHLRKAAQSLNREACLLLADAEKQRALAAGLAAPQRKQHQKLADEWLLLAGDDADQTGGRSDGARNSAAPE</sequence>
<evidence type="ECO:0000313" key="2">
    <source>
        <dbReference type="Proteomes" id="UP001270362"/>
    </source>
</evidence>
<reference evidence="1" key="1">
    <citation type="journal article" date="2023" name="Mol. Phylogenet. Evol.">
        <title>Genome-scale phylogeny and comparative genomics of the fungal order Sordariales.</title>
        <authorList>
            <person name="Hensen N."/>
            <person name="Bonometti L."/>
            <person name="Westerberg I."/>
            <person name="Brannstrom I.O."/>
            <person name="Guillou S."/>
            <person name="Cros-Aarteil S."/>
            <person name="Calhoun S."/>
            <person name="Haridas S."/>
            <person name="Kuo A."/>
            <person name="Mondo S."/>
            <person name="Pangilinan J."/>
            <person name="Riley R."/>
            <person name="LaButti K."/>
            <person name="Andreopoulos B."/>
            <person name="Lipzen A."/>
            <person name="Chen C."/>
            <person name="Yan M."/>
            <person name="Daum C."/>
            <person name="Ng V."/>
            <person name="Clum A."/>
            <person name="Steindorff A."/>
            <person name="Ohm R.A."/>
            <person name="Martin F."/>
            <person name="Silar P."/>
            <person name="Natvig D.O."/>
            <person name="Lalanne C."/>
            <person name="Gautier V."/>
            <person name="Ament-Velasquez S.L."/>
            <person name="Kruys A."/>
            <person name="Hutchinson M.I."/>
            <person name="Powell A.J."/>
            <person name="Barry K."/>
            <person name="Miller A.N."/>
            <person name="Grigoriev I.V."/>
            <person name="Debuchy R."/>
            <person name="Gladieux P."/>
            <person name="Hiltunen Thoren M."/>
            <person name="Johannesson H."/>
        </authorList>
    </citation>
    <scope>NUCLEOTIDE SEQUENCE</scope>
    <source>
        <strain evidence="1">CBS 314.62</strain>
    </source>
</reference>
<gene>
    <name evidence="1" type="ORF">B0T22DRAFT_374185</name>
</gene>
<reference evidence="1" key="2">
    <citation type="submission" date="2023-06" db="EMBL/GenBank/DDBJ databases">
        <authorList>
            <consortium name="Lawrence Berkeley National Laboratory"/>
            <person name="Haridas S."/>
            <person name="Hensen N."/>
            <person name="Bonometti L."/>
            <person name="Westerberg I."/>
            <person name="Brannstrom I.O."/>
            <person name="Guillou S."/>
            <person name="Cros-Aarteil S."/>
            <person name="Calhoun S."/>
            <person name="Kuo A."/>
            <person name="Mondo S."/>
            <person name="Pangilinan J."/>
            <person name="Riley R."/>
            <person name="Labutti K."/>
            <person name="Andreopoulos B."/>
            <person name="Lipzen A."/>
            <person name="Chen C."/>
            <person name="Yanf M."/>
            <person name="Daum C."/>
            <person name="Ng V."/>
            <person name="Clum A."/>
            <person name="Steindorff A."/>
            <person name="Ohm R."/>
            <person name="Martin F."/>
            <person name="Silar P."/>
            <person name="Natvig D."/>
            <person name="Lalanne C."/>
            <person name="Gautier V."/>
            <person name="Ament-Velasquez S.L."/>
            <person name="Kruys A."/>
            <person name="Hutchinson M.I."/>
            <person name="Powell A.J."/>
            <person name="Barry K."/>
            <person name="Miller A.N."/>
            <person name="Grigoriev I.V."/>
            <person name="Debuchy R."/>
            <person name="Gladieux P."/>
            <person name="Thoren M.H."/>
            <person name="Johannesson H."/>
        </authorList>
    </citation>
    <scope>NUCLEOTIDE SEQUENCE</scope>
    <source>
        <strain evidence="1">CBS 314.62</strain>
    </source>
</reference>
<dbReference type="EMBL" id="JAULSO010000001">
    <property type="protein sequence ID" value="KAK3692890.1"/>
    <property type="molecule type" value="Genomic_DNA"/>
</dbReference>
<comment type="caution">
    <text evidence="1">The sequence shown here is derived from an EMBL/GenBank/DDBJ whole genome shotgun (WGS) entry which is preliminary data.</text>
</comment>
<dbReference type="Gene3D" id="1.25.40.10">
    <property type="entry name" value="Tetratricopeptide repeat domain"/>
    <property type="match status" value="1"/>
</dbReference>